<dbReference type="HAMAP" id="MF_04018">
    <property type="entry name" value="HSV_TRX1"/>
    <property type="match status" value="1"/>
</dbReference>
<dbReference type="GO" id="GO:0019028">
    <property type="term" value="C:viral capsid"/>
    <property type="evidence" value="ECO:0007669"/>
    <property type="project" value="UniProtKB-KW"/>
</dbReference>
<dbReference type="Pfam" id="PF03327">
    <property type="entry name" value="Herpes_VP19C"/>
    <property type="match status" value="1"/>
</dbReference>
<evidence type="ECO:0000313" key="5">
    <source>
        <dbReference type="Proteomes" id="UP000296355"/>
    </source>
</evidence>
<dbReference type="GO" id="GO:0003677">
    <property type="term" value="F:DNA binding"/>
    <property type="evidence" value="ECO:0007669"/>
    <property type="project" value="InterPro"/>
</dbReference>
<evidence type="ECO:0000256" key="3">
    <source>
        <dbReference type="ARBA" id="ARBA00022844"/>
    </source>
</evidence>
<evidence type="ECO:0000256" key="2">
    <source>
        <dbReference type="ARBA" id="ARBA00022562"/>
    </source>
</evidence>
<organism evidence="4 5">
    <name type="scientific">phocid gammaherpesvirus 3</name>
    <dbReference type="NCBI Taxonomy" id="2560643"/>
    <lineage>
        <taxon>Viruses</taxon>
        <taxon>Duplodnaviria</taxon>
        <taxon>Heunggongvirae</taxon>
        <taxon>Peploviricota</taxon>
        <taxon>Herviviricetes</taxon>
        <taxon>Herpesvirales</taxon>
        <taxon>Orthoherpesviridae</taxon>
        <taxon>Gammaherpesvirinae</taxon>
        <taxon>Percavirus</taxon>
        <taxon>Percavirus phocidgamma3</taxon>
    </lineage>
</organism>
<dbReference type="GO" id="GO:0019069">
    <property type="term" value="P:viral capsid assembly"/>
    <property type="evidence" value="ECO:0007669"/>
    <property type="project" value="InterPro"/>
</dbReference>
<proteinExistence type="inferred from homology"/>
<keyword evidence="5" id="KW-1185">Reference proteome</keyword>
<keyword evidence="1" id="KW-0167">Capsid protein</keyword>
<keyword evidence="3" id="KW-0946">Virion</keyword>
<protein>
    <submittedName>
        <fullName evidence="4">Capsid protein</fullName>
    </submittedName>
</protein>
<sequence>MKTPQQQAYEKVTKDFLKLIPPQGHKFSLNNGPGFLGNLRNTVAKYVPKISVSSLTSYGSDFFNPPFRQPLYGEFLIYAKTLHNQEPLGTYLFTFKQHDSVGTNVDIIFSAASLFKVSGLGEDVAPNTYRLANVWYGLDSDVAQPVPNLQDLIENGDFHRYLTPVGPLVQNLNSTFLNKIVSVTRGEVLTKQMPQENVKLLIPADLFFDLDENLPHLMHNEPRHLKVFYYACVTYVMVLNRPALSLAFFRSGKSFCEVMIQLKNYYSDVLANKMTQSQGQLDIKRTTFGAMCKIGYSSSQSLPAHKTLQVRGSAFNTIEVSGFVSDPGVWVQLV</sequence>
<dbReference type="EMBL" id="KP136799">
    <property type="protein sequence ID" value="AJG42989.1"/>
    <property type="molecule type" value="Genomic_DNA"/>
</dbReference>
<evidence type="ECO:0000256" key="1">
    <source>
        <dbReference type="ARBA" id="ARBA00022561"/>
    </source>
</evidence>
<accession>A0A0R5YYF2</accession>
<keyword evidence="2" id="KW-1048">Host nucleus</keyword>
<reference evidence="4" key="1">
    <citation type="submission" date="2014-11" db="EMBL/GenBank/DDBJ databases">
        <title>Gammaherpesviruses are widespread among seal species in Canada.</title>
        <authorList>
            <person name="Bellehumeur C."/>
            <person name="Nielsen O."/>
            <person name="Measures L."/>
            <person name="Harwood L."/>
            <person name="Boyle B."/>
            <person name="Gagnon C.A."/>
        </authorList>
    </citation>
    <scope>NUCLEOTIDE SEQUENCE [LARGE SCALE GENOMIC DNA]</scope>
    <source>
        <strain evidence="4">FMV04-1493874</strain>
    </source>
</reference>
<dbReference type="InterPro" id="IPR004999">
    <property type="entry name" value="Herpes_1"/>
</dbReference>
<dbReference type="Proteomes" id="UP000296355">
    <property type="component" value="Segment"/>
</dbReference>
<evidence type="ECO:0000313" key="4">
    <source>
        <dbReference type="EMBL" id="AJG42989.1"/>
    </source>
</evidence>
<name>A0A0R5YYF2_9GAMA</name>